<evidence type="ECO:0000313" key="2">
    <source>
        <dbReference type="Proteomes" id="UP001320706"/>
    </source>
</evidence>
<accession>A0ACC3SA76</accession>
<protein>
    <submittedName>
        <fullName evidence="1">Uncharacterized protein</fullName>
    </submittedName>
</protein>
<dbReference type="EMBL" id="JAMKPW020000024">
    <property type="protein sequence ID" value="KAK8205499.1"/>
    <property type="molecule type" value="Genomic_DNA"/>
</dbReference>
<organism evidence="1 2">
    <name type="scientific">Zalaria obscura</name>
    <dbReference type="NCBI Taxonomy" id="2024903"/>
    <lineage>
        <taxon>Eukaryota</taxon>
        <taxon>Fungi</taxon>
        <taxon>Dikarya</taxon>
        <taxon>Ascomycota</taxon>
        <taxon>Pezizomycotina</taxon>
        <taxon>Dothideomycetes</taxon>
        <taxon>Dothideomycetidae</taxon>
        <taxon>Dothideales</taxon>
        <taxon>Zalariaceae</taxon>
        <taxon>Zalaria</taxon>
    </lineage>
</organism>
<proteinExistence type="predicted"/>
<dbReference type="Proteomes" id="UP001320706">
    <property type="component" value="Unassembled WGS sequence"/>
</dbReference>
<gene>
    <name evidence="1" type="ORF">M8818_004868</name>
</gene>
<name>A0ACC3SA76_9PEZI</name>
<keyword evidence="2" id="KW-1185">Reference proteome</keyword>
<reference evidence="1" key="1">
    <citation type="submission" date="2024-02" db="EMBL/GenBank/DDBJ databases">
        <title>Metagenome Assembled Genome of Zalaria obscura JY119.</title>
        <authorList>
            <person name="Vighnesh L."/>
            <person name="Jagadeeshwari U."/>
            <person name="Venkata Ramana C."/>
            <person name="Sasikala C."/>
        </authorList>
    </citation>
    <scope>NUCLEOTIDE SEQUENCE</scope>
    <source>
        <strain evidence="1">JY119</strain>
    </source>
</reference>
<sequence>MDNWWVLCLKILKMRTLNLPAVRQKAYNAWAGMRKMHKMLPVATRLHMFRAADRARHWCCVGRGTYRDPGARTDLKCTCMNATGIPQPAFLCIGMSYTHATTMPLDAFDAPMGITGLDEHVRRVNELSRLLSEIRTSYIADGAPQQVNLSHAVSERATSAIASATTTILPALEHIFDEAREQVHHLILEDVYPRFVKHQVTLSAVAALAEDTTKFSGLGDCFCLTDPSIPDNPIMFASDGFVDVTGYARTDIVQRNCRFLQGTKTDRLSVQRLKSSINNASDSVELILNYRKDGTPFWNLLYVAPLRDEEGNVKLFLGGQVDLSMTADTDDDALKVLSCRSSSETDGSTEESTQAPKAKGIDHFFHSLRHGKSHASGPSGMEKSLLKTFDNMAFESQVESFSTAYSKFGAEHLYRRNIFDVLSDVLSPWSSSRWKSYKATIKESIAKGKAISMDFKLLAPTEGSVVGKTEERYVGHWTPCKDLHDMSDLPKPRIFVFDHPRVCSQLFNRLFLAHPQLEPLFHPYYGPAMFGPEHYGQNLDKCAAAVEEWKEQKADASDQLTNFTYAETGAKLQVTLDEMEEKGKIPFVKDHTFCLLKQTVLLPALPHLPDPASTPYPPSLLDAAHSNPTEIPDVLFYALTPVILIRHPARMVPSFYRAERDIFSLAIDDEELAIYLTFRWLRVVFDAYTNHRLRNPDAVAPTVVDAEDTVHRTEKLAAKLCKMWGIEEEGVQFRWKPVPEEERPRDKILRGFFTSLNNSDGIIRNAGTVGGYGQCIDVDAEQRKWSEEFGNDVAAKLRRFVDLTMPDYEYLKQFRIRV</sequence>
<evidence type="ECO:0000313" key="1">
    <source>
        <dbReference type="EMBL" id="KAK8205499.1"/>
    </source>
</evidence>
<comment type="caution">
    <text evidence="1">The sequence shown here is derived from an EMBL/GenBank/DDBJ whole genome shotgun (WGS) entry which is preliminary data.</text>
</comment>